<evidence type="ECO:0000313" key="2">
    <source>
        <dbReference type="EMBL" id="RMX50700.1"/>
    </source>
</evidence>
<dbReference type="AlphaFoldDB" id="A0A3M6UAL9"/>
<name>A0A3M6UAL9_POCDA</name>
<reference evidence="2 3" key="1">
    <citation type="journal article" date="2018" name="Sci. Rep.">
        <title>Comparative analysis of the Pocillopora damicornis genome highlights role of immune system in coral evolution.</title>
        <authorList>
            <person name="Cunning R."/>
            <person name="Bay R.A."/>
            <person name="Gillette P."/>
            <person name="Baker A.C."/>
            <person name="Traylor-Knowles N."/>
        </authorList>
    </citation>
    <scope>NUCLEOTIDE SEQUENCE [LARGE SCALE GENOMIC DNA]</scope>
    <source>
        <strain evidence="2">RSMAS</strain>
        <tissue evidence="2">Whole animal</tissue>
    </source>
</reference>
<evidence type="ECO:0000313" key="3">
    <source>
        <dbReference type="Proteomes" id="UP000275408"/>
    </source>
</evidence>
<keyword evidence="3" id="KW-1185">Reference proteome</keyword>
<gene>
    <name evidence="2" type="ORF">pdam_00013214</name>
</gene>
<accession>A0A3M6UAL9</accession>
<evidence type="ECO:0000256" key="1">
    <source>
        <dbReference type="SAM" id="MobiDB-lite"/>
    </source>
</evidence>
<proteinExistence type="predicted"/>
<dbReference type="Proteomes" id="UP000275408">
    <property type="component" value="Unassembled WGS sequence"/>
</dbReference>
<feature type="region of interest" description="Disordered" evidence="1">
    <location>
        <begin position="312"/>
        <end position="344"/>
    </location>
</feature>
<comment type="caution">
    <text evidence="2">The sequence shown here is derived from an EMBL/GenBank/DDBJ whole genome shotgun (WGS) entry which is preliminary data.</text>
</comment>
<organism evidence="2 3">
    <name type="scientific">Pocillopora damicornis</name>
    <name type="common">Cauliflower coral</name>
    <name type="synonym">Millepora damicornis</name>
    <dbReference type="NCBI Taxonomy" id="46731"/>
    <lineage>
        <taxon>Eukaryota</taxon>
        <taxon>Metazoa</taxon>
        <taxon>Cnidaria</taxon>
        <taxon>Anthozoa</taxon>
        <taxon>Hexacorallia</taxon>
        <taxon>Scleractinia</taxon>
        <taxon>Astrocoeniina</taxon>
        <taxon>Pocilloporidae</taxon>
        <taxon>Pocillopora</taxon>
    </lineage>
</organism>
<dbReference type="EMBL" id="RCHS01001908">
    <property type="protein sequence ID" value="RMX50700.1"/>
    <property type="molecule type" value="Genomic_DNA"/>
</dbReference>
<protein>
    <submittedName>
        <fullName evidence="2">Uncharacterized protein</fullName>
    </submittedName>
</protein>
<sequence length="344" mass="38738">MSKQPRTLEGSPFIRFSSLSKRSLWTRPEKARAQVSLDDKRQAAAKEYLNRFDGVQTSVSRSDGRYWDDDMKKALGIGGFPLEITLNRIGKKEVPAVLFNENAVCRFNEEIEIFVTPNQYYRSMVPEQIESFLMFHIYFMVRRILSEMGGIQSESALPDTYPSYNKLGDGGGEALKGNLIYFLRNDNAKAERQFDLFLADKSEGLRQAGMARLNQSIEVFVYCTLGAQVNVRSLILSSSGSAKEAQREFLVLVEDVIREPEKSVQRFQLAIDEAESTVGFNNSLKTASSDMKLENNKSVNLEIESVGVRHMNGGSSKINRPRSEGWRPLAGPQKPCISIEKADH</sequence>